<accession>A0A5N4CW54</accession>
<protein>
    <submittedName>
        <fullName evidence="1">Uncharacterized protein</fullName>
    </submittedName>
</protein>
<dbReference type="Proteomes" id="UP000299084">
    <property type="component" value="Unassembled WGS sequence"/>
</dbReference>
<gene>
    <name evidence="1" type="ORF">Cadr_000023905</name>
</gene>
<dbReference type="AlphaFoldDB" id="A0A5N4CW54"/>
<reference evidence="1 2" key="1">
    <citation type="journal article" date="2019" name="Mol. Ecol. Resour.">
        <title>Improving Illumina assemblies with Hi-C and long reads: an example with the North African dromedary.</title>
        <authorList>
            <person name="Elbers J.P."/>
            <person name="Rogers M.F."/>
            <person name="Perelman P.L."/>
            <person name="Proskuryakova A.A."/>
            <person name="Serdyukova N.A."/>
            <person name="Johnson W.E."/>
            <person name="Horin P."/>
            <person name="Corander J."/>
            <person name="Murphy D."/>
            <person name="Burger P.A."/>
        </authorList>
    </citation>
    <scope>NUCLEOTIDE SEQUENCE [LARGE SCALE GENOMIC DNA]</scope>
    <source>
        <strain evidence="1">Drom800</strain>
        <tissue evidence="1">Blood</tissue>
    </source>
</reference>
<evidence type="ECO:0000313" key="1">
    <source>
        <dbReference type="EMBL" id="KAB1263069.1"/>
    </source>
</evidence>
<dbReference type="EMBL" id="JWIN03000018">
    <property type="protein sequence ID" value="KAB1263069.1"/>
    <property type="molecule type" value="Genomic_DNA"/>
</dbReference>
<evidence type="ECO:0000313" key="2">
    <source>
        <dbReference type="Proteomes" id="UP000299084"/>
    </source>
</evidence>
<name>A0A5N4CW54_CAMDR</name>
<comment type="caution">
    <text evidence="1">The sequence shown here is derived from an EMBL/GenBank/DDBJ whole genome shotgun (WGS) entry which is preliminary data.</text>
</comment>
<organism evidence="1 2">
    <name type="scientific">Camelus dromedarius</name>
    <name type="common">Dromedary</name>
    <name type="synonym">Arabian camel</name>
    <dbReference type="NCBI Taxonomy" id="9838"/>
    <lineage>
        <taxon>Eukaryota</taxon>
        <taxon>Metazoa</taxon>
        <taxon>Chordata</taxon>
        <taxon>Craniata</taxon>
        <taxon>Vertebrata</taxon>
        <taxon>Euteleostomi</taxon>
        <taxon>Mammalia</taxon>
        <taxon>Eutheria</taxon>
        <taxon>Laurasiatheria</taxon>
        <taxon>Artiodactyla</taxon>
        <taxon>Tylopoda</taxon>
        <taxon>Camelidae</taxon>
        <taxon>Camelus</taxon>
    </lineage>
</organism>
<sequence>MATLGFDHVFLPSIKQQGRGRGARVALGKVGPKGEAGSQRLLSLGGKAGWGCGPRAPAALQPSTPMRRGSDGKAMGQYSLALSLCIGLGSRIEASQLCPVIGRDCQVNTEKRHVGERRRAVTWHCFQSPRGAMDRVVSFIGPSAP</sequence>
<proteinExistence type="predicted"/>
<keyword evidence="2" id="KW-1185">Reference proteome</keyword>